<keyword evidence="3" id="KW-1185">Reference proteome</keyword>
<sequence length="145" mass="17021">MRVDRTDAELREGEEMLLQHFNVCRFDMQTERAIQDIGMIYIDNIRESLHPNELGACIFQAIMYILGHQQRDVSQWKRCRKLITHHLFKEMKMIDIRAPLTVHKLKLARERISALSAADIAMEAGPHALQLWKWVLMILEIQGVE</sequence>
<dbReference type="EMBL" id="JH992998">
    <property type="protein sequence ID" value="EKX45706.1"/>
    <property type="molecule type" value="Genomic_DNA"/>
</dbReference>
<dbReference type="HOGENOM" id="CLU_1790601_0_0_1"/>
<dbReference type="AlphaFoldDB" id="L1JAZ8"/>
<dbReference type="GeneID" id="17302325"/>
<gene>
    <name evidence="1" type="ORF">GUITHDRAFT_108579</name>
</gene>
<dbReference type="Proteomes" id="UP000011087">
    <property type="component" value="Unassembled WGS sequence"/>
</dbReference>
<protein>
    <submittedName>
        <fullName evidence="1 2">Uncharacterized protein</fullName>
    </submittedName>
</protein>
<dbReference type="OrthoDB" id="199400at2759"/>
<evidence type="ECO:0000313" key="3">
    <source>
        <dbReference type="Proteomes" id="UP000011087"/>
    </source>
</evidence>
<name>L1JAZ8_GUITC</name>
<dbReference type="EnsemblProtists" id="EKX45706">
    <property type="protein sequence ID" value="EKX45706"/>
    <property type="gene ID" value="GUITHDRAFT_108579"/>
</dbReference>
<dbReference type="RefSeq" id="XP_005832686.1">
    <property type="nucleotide sequence ID" value="XM_005832629.1"/>
</dbReference>
<reference evidence="2" key="3">
    <citation type="submission" date="2016-03" db="UniProtKB">
        <authorList>
            <consortium name="EnsemblProtists"/>
        </authorList>
    </citation>
    <scope>IDENTIFICATION</scope>
</reference>
<accession>L1JAZ8</accession>
<reference evidence="1 3" key="1">
    <citation type="journal article" date="2012" name="Nature">
        <title>Algal genomes reveal evolutionary mosaicism and the fate of nucleomorphs.</title>
        <authorList>
            <consortium name="DOE Joint Genome Institute"/>
            <person name="Curtis B.A."/>
            <person name="Tanifuji G."/>
            <person name="Burki F."/>
            <person name="Gruber A."/>
            <person name="Irimia M."/>
            <person name="Maruyama S."/>
            <person name="Arias M.C."/>
            <person name="Ball S.G."/>
            <person name="Gile G.H."/>
            <person name="Hirakawa Y."/>
            <person name="Hopkins J.F."/>
            <person name="Kuo A."/>
            <person name="Rensing S.A."/>
            <person name="Schmutz J."/>
            <person name="Symeonidi A."/>
            <person name="Elias M."/>
            <person name="Eveleigh R.J."/>
            <person name="Herman E.K."/>
            <person name="Klute M.J."/>
            <person name="Nakayama T."/>
            <person name="Obornik M."/>
            <person name="Reyes-Prieto A."/>
            <person name="Armbrust E.V."/>
            <person name="Aves S.J."/>
            <person name="Beiko R.G."/>
            <person name="Coutinho P."/>
            <person name="Dacks J.B."/>
            <person name="Durnford D.G."/>
            <person name="Fast N.M."/>
            <person name="Green B.R."/>
            <person name="Grisdale C.J."/>
            <person name="Hempel F."/>
            <person name="Henrissat B."/>
            <person name="Hoppner M.P."/>
            <person name="Ishida K."/>
            <person name="Kim E."/>
            <person name="Koreny L."/>
            <person name="Kroth P.G."/>
            <person name="Liu Y."/>
            <person name="Malik S.B."/>
            <person name="Maier U.G."/>
            <person name="McRose D."/>
            <person name="Mock T."/>
            <person name="Neilson J.A."/>
            <person name="Onodera N.T."/>
            <person name="Poole A.M."/>
            <person name="Pritham E.J."/>
            <person name="Richards T.A."/>
            <person name="Rocap G."/>
            <person name="Roy S.W."/>
            <person name="Sarai C."/>
            <person name="Schaack S."/>
            <person name="Shirato S."/>
            <person name="Slamovits C.H."/>
            <person name="Spencer D.F."/>
            <person name="Suzuki S."/>
            <person name="Worden A.Z."/>
            <person name="Zauner S."/>
            <person name="Barry K."/>
            <person name="Bell C."/>
            <person name="Bharti A.K."/>
            <person name="Crow J.A."/>
            <person name="Grimwood J."/>
            <person name="Kramer R."/>
            <person name="Lindquist E."/>
            <person name="Lucas S."/>
            <person name="Salamov A."/>
            <person name="McFadden G.I."/>
            <person name="Lane C.E."/>
            <person name="Keeling P.J."/>
            <person name="Gray M.W."/>
            <person name="Grigoriev I.V."/>
            <person name="Archibald J.M."/>
        </authorList>
    </citation>
    <scope>NUCLEOTIDE SEQUENCE</scope>
    <source>
        <strain evidence="1 3">CCMP2712</strain>
    </source>
</reference>
<organism evidence="1">
    <name type="scientific">Guillardia theta (strain CCMP2712)</name>
    <name type="common">Cryptophyte</name>
    <dbReference type="NCBI Taxonomy" id="905079"/>
    <lineage>
        <taxon>Eukaryota</taxon>
        <taxon>Cryptophyceae</taxon>
        <taxon>Pyrenomonadales</taxon>
        <taxon>Geminigeraceae</taxon>
        <taxon>Guillardia</taxon>
    </lineage>
</organism>
<proteinExistence type="predicted"/>
<evidence type="ECO:0000313" key="2">
    <source>
        <dbReference type="EnsemblProtists" id="EKX45706"/>
    </source>
</evidence>
<evidence type="ECO:0000313" key="1">
    <source>
        <dbReference type="EMBL" id="EKX45706.1"/>
    </source>
</evidence>
<reference evidence="3" key="2">
    <citation type="submission" date="2012-11" db="EMBL/GenBank/DDBJ databases">
        <authorList>
            <person name="Kuo A."/>
            <person name="Curtis B.A."/>
            <person name="Tanifuji G."/>
            <person name="Burki F."/>
            <person name="Gruber A."/>
            <person name="Irimia M."/>
            <person name="Maruyama S."/>
            <person name="Arias M.C."/>
            <person name="Ball S.G."/>
            <person name="Gile G.H."/>
            <person name="Hirakawa Y."/>
            <person name="Hopkins J.F."/>
            <person name="Rensing S.A."/>
            <person name="Schmutz J."/>
            <person name="Symeonidi A."/>
            <person name="Elias M."/>
            <person name="Eveleigh R.J."/>
            <person name="Herman E.K."/>
            <person name="Klute M.J."/>
            <person name="Nakayama T."/>
            <person name="Obornik M."/>
            <person name="Reyes-Prieto A."/>
            <person name="Armbrust E.V."/>
            <person name="Aves S.J."/>
            <person name="Beiko R.G."/>
            <person name="Coutinho P."/>
            <person name="Dacks J.B."/>
            <person name="Durnford D.G."/>
            <person name="Fast N.M."/>
            <person name="Green B.R."/>
            <person name="Grisdale C."/>
            <person name="Hempe F."/>
            <person name="Henrissat B."/>
            <person name="Hoppner M.P."/>
            <person name="Ishida K.-I."/>
            <person name="Kim E."/>
            <person name="Koreny L."/>
            <person name="Kroth P.G."/>
            <person name="Liu Y."/>
            <person name="Malik S.-B."/>
            <person name="Maier U.G."/>
            <person name="McRose D."/>
            <person name="Mock T."/>
            <person name="Neilson J.A."/>
            <person name="Onodera N.T."/>
            <person name="Poole A.M."/>
            <person name="Pritham E.J."/>
            <person name="Richards T.A."/>
            <person name="Rocap G."/>
            <person name="Roy S.W."/>
            <person name="Sarai C."/>
            <person name="Schaack S."/>
            <person name="Shirato S."/>
            <person name="Slamovits C.H."/>
            <person name="Spencer D.F."/>
            <person name="Suzuki S."/>
            <person name="Worden A.Z."/>
            <person name="Zauner S."/>
            <person name="Barry K."/>
            <person name="Bell C."/>
            <person name="Bharti A.K."/>
            <person name="Crow J.A."/>
            <person name="Grimwood J."/>
            <person name="Kramer R."/>
            <person name="Lindquist E."/>
            <person name="Lucas S."/>
            <person name="Salamov A."/>
            <person name="McFadden G.I."/>
            <person name="Lane C.E."/>
            <person name="Keeling P.J."/>
            <person name="Gray M.W."/>
            <person name="Grigoriev I.V."/>
            <person name="Archibald J.M."/>
        </authorList>
    </citation>
    <scope>NUCLEOTIDE SEQUENCE</scope>
    <source>
        <strain evidence="3">CCMP2712</strain>
    </source>
</reference>